<dbReference type="InterPro" id="IPR005054">
    <property type="entry name" value="Nepo_coat"/>
</dbReference>
<dbReference type="InterPro" id="IPR005305">
    <property type="entry name" value="Nepo_coat_C"/>
</dbReference>
<proteinExistence type="predicted"/>
<dbReference type="GO" id="GO:0005198">
    <property type="term" value="F:structural molecule activity"/>
    <property type="evidence" value="ECO:0007669"/>
    <property type="project" value="InterPro"/>
</dbReference>
<keyword evidence="2" id="KW-0167">Capsid protein</keyword>
<comment type="subcellular location">
    <subcellularLocation>
        <location evidence="1">Virion</location>
    </subcellularLocation>
</comment>
<dbReference type="Pfam" id="PF03391">
    <property type="entry name" value="Nepo_coat"/>
    <property type="match status" value="1"/>
</dbReference>
<evidence type="ECO:0000259" key="5">
    <source>
        <dbReference type="Pfam" id="PF03688"/>
    </source>
</evidence>
<keyword evidence="3" id="KW-0946">Virion</keyword>
<dbReference type="Pfam" id="PF03689">
    <property type="entry name" value="Nepo_coat_N"/>
    <property type="match status" value="1"/>
</dbReference>
<evidence type="ECO:0000256" key="2">
    <source>
        <dbReference type="ARBA" id="ARBA00022561"/>
    </source>
</evidence>
<dbReference type="GO" id="GO:0019028">
    <property type="term" value="C:viral capsid"/>
    <property type="evidence" value="ECO:0007669"/>
    <property type="project" value="UniProtKB-KW"/>
</dbReference>
<evidence type="ECO:0000313" key="7">
    <source>
        <dbReference type="EMBL" id="CAI5384008.1"/>
    </source>
</evidence>
<feature type="domain" description="Nepovirus coat protein C-terminal" evidence="5">
    <location>
        <begin position="1649"/>
        <end position="1811"/>
    </location>
</feature>
<name>A0A9C7GWQ2_9SECO</name>
<evidence type="ECO:0000256" key="1">
    <source>
        <dbReference type="ARBA" id="ARBA00004328"/>
    </source>
</evidence>
<organism evidence="7">
    <name type="scientific">Tomato fern seco-like virus</name>
    <dbReference type="NCBI Taxonomy" id="2933189"/>
    <lineage>
        <taxon>Viruses</taxon>
        <taxon>Riboviria</taxon>
        <taxon>Orthornavirae</taxon>
        <taxon>Pisuviricota</taxon>
        <taxon>Pisoniviricetes</taxon>
        <taxon>Picornavirales</taxon>
        <taxon>Secoviridae</taxon>
    </lineage>
</organism>
<protein>
    <submittedName>
        <fullName evidence="7">Polyprotein 2</fullName>
    </submittedName>
</protein>
<dbReference type="InterPro" id="IPR029053">
    <property type="entry name" value="Viral_coat"/>
</dbReference>
<feature type="domain" description="Nepovirus coat protein" evidence="4">
    <location>
        <begin position="1473"/>
        <end position="1640"/>
    </location>
</feature>
<feature type="domain" description="Nepovirus coat protein N-terminal" evidence="6">
    <location>
        <begin position="1308"/>
        <end position="1397"/>
    </location>
</feature>
<dbReference type="EMBL" id="OX380490">
    <property type="protein sequence ID" value="CAI5384008.1"/>
    <property type="molecule type" value="Genomic_RNA"/>
</dbReference>
<gene>
    <name evidence="7" type="primary">polyprotein 2</name>
</gene>
<accession>A0A9C7GWQ2</accession>
<dbReference type="Gene3D" id="2.60.120.20">
    <property type="match status" value="2"/>
</dbReference>
<dbReference type="InterPro" id="IPR005306">
    <property type="entry name" value="Nepo_coat_N"/>
</dbReference>
<evidence type="ECO:0000259" key="6">
    <source>
        <dbReference type="Pfam" id="PF03689"/>
    </source>
</evidence>
<sequence>MVECWSGCPAKAPISKTALRKLIADGYDVDREGRCRKCQSFVPTLAPVESPPPKSAGPLLRAQRVVTNTRLVLPYKKQTCNVVAQVGPLEFVYAPLVDATPSVAFGVPASTPVEQEAPRIPLGLAPKWMVPVVAKPPAPRVPLTQRQEFALLKRRLILCGKAINRSQRRERIDRAYRQRCAQAAIRAAYDAAVQHVQRVATRMGQREVLRDLMYEPELTPAQEALVALSCQKAREDQACREAWLICVKAHKRLACPRTPFDGEVEVQRVVPECTTPWAHLGLHLTSLRSRGVSDGTMGAINFARWNLWFHKWVAQAAQATCVGGSTPDAAPVCANIVTENTVTPETGDAVSPEGYLGGECPGADVAPIDTSVVVDSSMTTPGLDANLSPVDDGNMLPSFVGTLLSAIALVVAVQRTTHSVENVKNTPSEEDDRLLSFDREIAMHLALSDFDGGFASLQKIACHVQLYQWECHVRTVDCIAAISDDPTASYCMDALEDEQQNMFCYPKCSSGWEYHRQRALIFERYLLPYYDQYGVARDSSLVDEESDTESIWEEVDYDSLDLDGVDWVDGNLPVSPIAESELKPEATLSSVLVETSAIQVVAAPKVEPPPPPPMVDIAVWDAQRSVTIAPPVMVRARRGGCVDTSWVGSYQGAYIQHCMRLNADRLRNPECKMERFNCGRRRKPEFAKLKAQDCTFGQEFVYVQKQGGGPFQKVDKETIEIECQLWYTAACALASEERIYERKCGTAEIEKVPLELPLESGGLKVDERTLSPSHVCDGVNGEVPRLPYSGGDCWMCKMGVSSRGMPMGDKWFEVPDPKPSHGMRDAPEHRLFCYAYHDECRLSSLTEDIQDCLVAADIDLAWLSRAPSFSSHLHIHYFGPEECAVDRNKYYPLRRSVDTSVVLAGSTLGIECKTTMRVMPVFQREPTIIGDFNVFRKLARFVGVSTCNSGHYEVSELQERMNDVHEENGLQTIDSLVKTLQKRKAIVKDAGENRVADKKQLTERDVFHGPKIINRLGRKDEKTFTAANLNSDQVVVCMQPKGMPTFTPLPRMQEEQARKLLEKDIGSVSSIALDLGLQSHIPQGLPVAAFMAIVDTRFADPRYATLCGAFVDLGRDRAKMLCLPLANFPLHKAVDDHDDTLNNLCLATYFNDPTSFDIGKAALQYGTLEFQEYKPSAYSDYTRVRDTWDQIARQQNTPRDRVLAGFSTFNSVSQDYAEELPEFGEIVMRCPPPKKPPVLYMGELGKGKVQSTQRTFTMPSIKYGGGTGRYAKELPVADRGATLKQDGLEYTPARYATCDANLVDTEIACVIEGTCPADVRSGQVLKRVQFREATYLHNNAAVMEWISAGLVSPTIRLRLTTGSNPFVGITLGVCLDYYNRCSTSIVGDKLPSAVTNALPNVVFPISRGSEATAELDVRRELGHGLFASVDSFEQPFLVVYVVGDNALPAADVWRFTLELLFSRFESSGIALEPLVTLPHTFSGILPLGVWRGPHDFNLGVNQPSLMRLKLDFATRRTFGNGTYSCLSFPAAYASWIQGHAGHLVGEVVHIGTQAVSCGLHLCVTWSQSVTLLRDALKIPGVRLNGGSGRFRLPLFSPFERVSLVDPVAELCLFAIGGPIATAGISASFQYMVRFDAIEGDESVPRVIGGTDSFAWANLSKFRAGFEFDFSIPARLCDIVRDDCEVKMCDNPLASLVASCGIMSGDMTVTVMWGTEKGKGALSGCVKVTTCFGRTDIADHTQVLSTKVAHLGIDTSISVDVPVRNFSGYTGSGATPYIKGVYLLVAISDRRVLTEIDVTVRLHPGFRFFGRSVAFPKNPHHAEADVVVEAV</sequence>
<evidence type="ECO:0000259" key="4">
    <source>
        <dbReference type="Pfam" id="PF03391"/>
    </source>
</evidence>
<dbReference type="Pfam" id="PF03688">
    <property type="entry name" value="Nepo_coat_C"/>
    <property type="match status" value="1"/>
</dbReference>
<dbReference type="SUPFAM" id="SSF88633">
    <property type="entry name" value="Positive stranded ssRNA viruses"/>
    <property type="match status" value="3"/>
</dbReference>
<reference evidence="7" key="1">
    <citation type="submission" date="2022-11" db="EMBL/GenBank/DDBJ databases">
        <authorList>
            <person name="Mifsud CO J."/>
            <person name="Holmes C E."/>
            <person name="Gallagher V R."/>
            <person name="Geoghegan L J."/>
        </authorList>
    </citation>
    <scope>NUCLEOTIDE SEQUENCE</scope>
</reference>
<evidence type="ECO:0000256" key="3">
    <source>
        <dbReference type="ARBA" id="ARBA00022844"/>
    </source>
</evidence>